<accession>A0ABN7UQ23</accession>
<name>A0ABN7UQ23_GIGMA</name>
<dbReference type="InterPro" id="IPR018289">
    <property type="entry name" value="MULE_transposase_dom"/>
</dbReference>
<keyword evidence="3" id="KW-1185">Reference proteome</keyword>
<organism evidence="2 3">
    <name type="scientific">Gigaspora margarita</name>
    <dbReference type="NCBI Taxonomy" id="4874"/>
    <lineage>
        <taxon>Eukaryota</taxon>
        <taxon>Fungi</taxon>
        <taxon>Fungi incertae sedis</taxon>
        <taxon>Mucoromycota</taxon>
        <taxon>Glomeromycotina</taxon>
        <taxon>Glomeromycetes</taxon>
        <taxon>Diversisporales</taxon>
        <taxon>Gigasporaceae</taxon>
        <taxon>Gigaspora</taxon>
    </lineage>
</organism>
<feature type="domain" description="MULE transposase" evidence="1">
    <location>
        <begin position="142"/>
        <end position="221"/>
    </location>
</feature>
<reference evidence="2 3" key="1">
    <citation type="submission" date="2021-06" db="EMBL/GenBank/DDBJ databases">
        <authorList>
            <person name="Kallberg Y."/>
            <person name="Tangrot J."/>
            <person name="Rosling A."/>
        </authorList>
    </citation>
    <scope>NUCLEOTIDE SEQUENCE [LARGE SCALE GENOMIC DNA]</scope>
    <source>
        <strain evidence="2 3">120-4 pot B 10/14</strain>
    </source>
</reference>
<dbReference type="Proteomes" id="UP000789901">
    <property type="component" value="Unassembled WGS sequence"/>
</dbReference>
<comment type="caution">
    <text evidence="2">The sequence shown here is derived from an EMBL/GenBank/DDBJ whole genome shotgun (WGS) entry which is preliminary data.</text>
</comment>
<evidence type="ECO:0000313" key="2">
    <source>
        <dbReference type="EMBL" id="CAG8631837.1"/>
    </source>
</evidence>
<dbReference type="Pfam" id="PF10551">
    <property type="entry name" value="MULE"/>
    <property type="match status" value="1"/>
</dbReference>
<evidence type="ECO:0000313" key="3">
    <source>
        <dbReference type="Proteomes" id="UP000789901"/>
    </source>
</evidence>
<dbReference type="EMBL" id="CAJVQB010004287">
    <property type="protein sequence ID" value="CAG8631837.1"/>
    <property type="molecule type" value="Genomic_DNA"/>
</dbReference>
<gene>
    <name evidence="2" type="ORF">GMARGA_LOCUS8375</name>
</gene>
<proteinExistence type="predicted"/>
<evidence type="ECO:0000259" key="1">
    <source>
        <dbReference type="Pfam" id="PF10551"/>
    </source>
</evidence>
<protein>
    <submittedName>
        <fullName evidence="2">27086_t:CDS:1</fullName>
    </submittedName>
</protein>
<sequence length="223" mass="25069">MQAYFITPEAFIFNNKAYKTCANCLIVKSSKKAEKRSLPSDNDFESMNNRTETQLENDTEEIVFINLIKYVSNNLSNLDEGSGISFSLRVELDNNTLTNAYHDTKLLNDGSVIAIGFITSLLTKHLPVSSIHCNATYKTTKGHSVHGAGFPVAYLMLNTTNASDNAQIGLRTKALTGFLSSLCNKRLQLRHFFIDKDFAQINASKEVWPNINVQLCLWHIERQ</sequence>